<dbReference type="EMBL" id="JAVHJO010000002">
    <property type="protein sequence ID" value="KAK6542570.1"/>
    <property type="molecule type" value="Genomic_DNA"/>
</dbReference>
<evidence type="ECO:0000313" key="2">
    <source>
        <dbReference type="Proteomes" id="UP001365542"/>
    </source>
</evidence>
<dbReference type="Proteomes" id="UP001365542">
    <property type="component" value="Unassembled WGS sequence"/>
</dbReference>
<keyword evidence="2" id="KW-1185">Reference proteome</keyword>
<protein>
    <recommendedName>
        <fullName evidence="3">F-box domain-containing protein</fullName>
    </recommendedName>
</protein>
<name>A0AAV9XKD4_9PEZI</name>
<gene>
    <name evidence="1" type="ORF">TWF694_006518</name>
</gene>
<proteinExistence type="predicted"/>
<dbReference type="AlphaFoldDB" id="A0AAV9XKD4"/>
<organism evidence="1 2">
    <name type="scientific">Orbilia ellipsospora</name>
    <dbReference type="NCBI Taxonomy" id="2528407"/>
    <lineage>
        <taxon>Eukaryota</taxon>
        <taxon>Fungi</taxon>
        <taxon>Dikarya</taxon>
        <taxon>Ascomycota</taxon>
        <taxon>Pezizomycotina</taxon>
        <taxon>Orbiliomycetes</taxon>
        <taxon>Orbiliales</taxon>
        <taxon>Orbiliaceae</taxon>
        <taxon>Orbilia</taxon>
    </lineage>
</organism>
<reference evidence="1 2" key="1">
    <citation type="submission" date="2019-10" db="EMBL/GenBank/DDBJ databases">
        <authorList>
            <person name="Palmer J.M."/>
        </authorList>
    </citation>
    <scope>NUCLEOTIDE SEQUENCE [LARGE SCALE GENOMIC DNA]</scope>
    <source>
        <strain evidence="1 2">TWF694</strain>
    </source>
</reference>
<comment type="caution">
    <text evidence="1">The sequence shown here is derived from an EMBL/GenBank/DDBJ whole genome shotgun (WGS) entry which is preliminary data.</text>
</comment>
<evidence type="ECO:0000313" key="1">
    <source>
        <dbReference type="EMBL" id="KAK6542570.1"/>
    </source>
</evidence>
<evidence type="ECO:0008006" key="3">
    <source>
        <dbReference type="Google" id="ProtNLM"/>
    </source>
</evidence>
<accession>A0AAV9XKD4</accession>
<sequence length="389" mass="44534">MEALPHFLQLPVELTAIVGRDVDDEDDLLALRLTCRSFNAKFRDAHIQRIFERRYVYFMPASLENLIKISESEMGPLVRHLEFWMKYPYIRSSDPDVPVDYSNNRLSPKSQITNQNLSSLLYKAFLKLPNIQSIAFKMGSSLRMNGKLRSVTNLFFPCAGLRPGKRLLPDGDYFFDTIPNNPWAKGSSWNAWKCVIDSALDAKLLNIEVLTSTSPVSQGSWIFRYSPSDLSGFRSTFKNLRKLEIAIYISSQWGGTTEARPFYDWVESVGASLEELCLYSTRTDRISAGFTWGQHLVPPVIELPSLKRLKLVNICVTRDDILHLIHHPDSWCGASAAECWPKDQSEDWSLILKCLRTHKYKNLQKLELILHGSYEAFSSFVVPALELTW</sequence>